<comment type="caution">
    <text evidence="2">The sequence shown here is derived from an EMBL/GenBank/DDBJ whole genome shotgun (WGS) entry which is preliminary data.</text>
</comment>
<reference evidence="2 3" key="1">
    <citation type="submission" date="2020-08" db="EMBL/GenBank/DDBJ databases">
        <title>Bridging the membrane lipid divide: bacteria of the FCB group superphylum have the potential to synthesize archaeal ether lipids.</title>
        <authorList>
            <person name="Villanueva L."/>
            <person name="Von Meijenfeldt F.A.B."/>
            <person name="Westbye A.B."/>
            <person name="Yadav S."/>
            <person name="Hopmans E.C."/>
            <person name="Dutilh B.E."/>
            <person name="Sinninghe Damste J.S."/>
        </authorList>
    </citation>
    <scope>NUCLEOTIDE SEQUENCE [LARGE SCALE GENOMIC DNA]</scope>
    <source>
        <strain evidence="2">NIOZ-UU30</strain>
    </source>
</reference>
<organism evidence="2 3">
    <name type="scientific">Candidatus Desulfatibia profunda</name>
    <dbReference type="NCBI Taxonomy" id="2841695"/>
    <lineage>
        <taxon>Bacteria</taxon>
        <taxon>Pseudomonadati</taxon>
        <taxon>Thermodesulfobacteriota</taxon>
        <taxon>Desulfobacteria</taxon>
        <taxon>Desulfobacterales</taxon>
        <taxon>Desulfobacterales incertae sedis</taxon>
        <taxon>Candidatus Desulfatibia</taxon>
    </lineage>
</organism>
<evidence type="ECO:0000313" key="3">
    <source>
        <dbReference type="Proteomes" id="UP000603434"/>
    </source>
</evidence>
<evidence type="ECO:0000313" key="2">
    <source>
        <dbReference type="EMBL" id="MBC8360577.1"/>
    </source>
</evidence>
<accession>A0A8J6TI34</accession>
<protein>
    <submittedName>
        <fullName evidence="2">Uncharacterized protein</fullName>
    </submittedName>
</protein>
<feature type="transmembrane region" description="Helical" evidence="1">
    <location>
        <begin position="154"/>
        <end position="175"/>
    </location>
</feature>
<gene>
    <name evidence="2" type="ORF">H8E23_04185</name>
</gene>
<dbReference type="EMBL" id="JACNJH010000097">
    <property type="protein sequence ID" value="MBC8360577.1"/>
    <property type="molecule type" value="Genomic_DNA"/>
</dbReference>
<name>A0A8J6TI34_9BACT</name>
<evidence type="ECO:0000256" key="1">
    <source>
        <dbReference type="SAM" id="Phobius"/>
    </source>
</evidence>
<keyword evidence="1" id="KW-0812">Transmembrane</keyword>
<keyword evidence="1" id="KW-1133">Transmembrane helix</keyword>
<proteinExistence type="predicted"/>
<sequence length="268" mass="30142">MSLLNRKFTLLVLILLVLSIIDTMIMAVTGSKYTFKAVAGKTAYISGKLAEPVDENLVKRYAHLSGKENNRTPYDQIITYTPQYDFLRLRFLEAKGRLWRGILESTETAPQGDYVVAIFQKALGPEEKAPKFTIRLFQNEQAYRKSFFSFAERYLGLAPFWVTLVLLPLVLYCIFITMRDAGKELSDLQAKGIGPIYKLVKGKTDWEVIFGLGSRHGVHRGDHLVVLNKHREPVGKIIATEVGPESTNATYPLGNPIAPDYFIAIPAD</sequence>
<dbReference type="AlphaFoldDB" id="A0A8J6TI34"/>
<dbReference type="Proteomes" id="UP000603434">
    <property type="component" value="Unassembled WGS sequence"/>
</dbReference>
<keyword evidence="1" id="KW-0472">Membrane</keyword>